<dbReference type="Pfam" id="PF00462">
    <property type="entry name" value="Glutaredoxin"/>
    <property type="match status" value="1"/>
</dbReference>
<dbReference type="Gene3D" id="1.10.10.10">
    <property type="entry name" value="Winged helix-like DNA-binding domain superfamily/Winged helix DNA-binding domain"/>
    <property type="match status" value="1"/>
</dbReference>
<organism evidence="3 4">
    <name type="scientific">Elaeis guineensis var. tenera</name>
    <name type="common">Oil palm</name>
    <dbReference type="NCBI Taxonomy" id="51953"/>
    <lineage>
        <taxon>Eukaryota</taxon>
        <taxon>Viridiplantae</taxon>
        <taxon>Streptophyta</taxon>
        <taxon>Embryophyta</taxon>
        <taxon>Tracheophyta</taxon>
        <taxon>Spermatophyta</taxon>
        <taxon>Magnoliopsida</taxon>
        <taxon>Liliopsida</taxon>
        <taxon>Arecaceae</taxon>
        <taxon>Arecoideae</taxon>
        <taxon>Cocoseae</taxon>
        <taxon>Elaeidinae</taxon>
        <taxon>Elaeis</taxon>
    </lineage>
</organism>
<accession>A0A6I9S926</accession>
<dbReference type="SMART" id="SM00049">
    <property type="entry name" value="DEP"/>
    <property type="match status" value="1"/>
</dbReference>
<evidence type="ECO:0000313" key="3">
    <source>
        <dbReference type="Proteomes" id="UP000504607"/>
    </source>
</evidence>
<name>A0A6I9S926_ELAGV</name>
<dbReference type="PANTHER" id="PTHR46361">
    <property type="entry name" value="ELECTRON CARRIER/ PROTEIN DISULFIDE OXIDOREDUCTASE"/>
    <property type="match status" value="1"/>
</dbReference>
<dbReference type="InterPro" id="IPR000591">
    <property type="entry name" value="DEP_dom"/>
</dbReference>
<dbReference type="InParanoid" id="A0A6I9S926"/>
<dbReference type="Pfam" id="PF00610">
    <property type="entry name" value="DEP"/>
    <property type="match status" value="1"/>
</dbReference>
<protein>
    <submittedName>
        <fullName evidence="4">Uncharacterized protein LOC105055376</fullName>
    </submittedName>
</protein>
<feature type="compositionally biased region" description="Basic and acidic residues" evidence="1">
    <location>
        <begin position="16"/>
        <end position="31"/>
    </location>
</feature>
<dbReference type="KEGG" id="egu:105055376"/>
<dbReference type="AlphaFoldDB" id="A0A6I9S926"/>
<reference evidence="4" key="1">
    <citation type="submission" date="2025-08" db="UniProtKB">
        <authorList>
            <consortium name="RefSeq"/>
        </authorList>
    </citation>
    <scope>IDENTIFICATION</scope>
</reference>
<evidence type="ECO:0000259" key="2">
    <source>
        <dbReference type="PROSITE" id="PS50186"/>
    </source>
</evidence>
<dbReference type="InterPro" id="IPR002109">
    <property type="entry name" value="Glutaredoxin"/>
</dbReference>
<dbReference type="PROSITE" id="PS51354">
    <property type="entry name" value="GLUTAREDOXIN_2"/>
    <property type="match status" value="1"/>
</dbReference>
<feature type="compositionally biased region" description="Polar residues" evidence="1">
    <location>
        <begin position="53"/>
        <end position="62"/>
    </location>
</feature>
<dbReference type="GeneID" id="105055376"/>
<evidence type="ECO:0000256" key="1">
    <source>
        <dbReference type="SAM" id="MobiDB-lite"/>
    </source>
</evidence>
<dbReference type="Proteomes" id="UP000504607">
    <property type="component" value="Chromosome 12"/>
</dbReference>
<feature type="region of interest" description="Disordered" evidence="1">
    <location>
        <begin position="1"/>
        <end position="78"/>
    </location>
</feature>
<dbReference type="OrthoDB" id="418495at2759"/>
<proteinExistence type="predicted"/>
<dbReference type="InterPro" id="IPR036249">
    <property type="entry name" value="Thioredoxin-like_sf"/>
</dbReference>
<dbReference type="PANTHER" id="PTHR46361:SF1">
    <property type="entry name" value="F26K24.21 PROTEIN"/>
    <property type="match status" value="1"/>
</dbReference>
<dbReference type="Gene3D" id="3.40.30.10">
    <property type="entry name" value="Glutaredoxin"/>
    <property type="match status" value="1"/>
</dbReference>
<dbReference type="InterPro" id="IPR036390">
    <property type="entry name" value="WH_DNA-bd_sf"/>
</dbReference>
<dbReference type="InterPro" id="IPR006869">
    <property type="entry name" value="DUF547"/>
</dbReference>
<dbReference type="PROSITE" id="PS50186">
    <property type="entry name" value="DEP"/>
    <property type="match status" value="1"/>
</dbReference>
<dbReference type="CDD" id="cd04371">
    <property type="entry name" value="DEP"/>
    <property type="match status" value="1"/>
</dbReference>
<sequence length="627" mass="71173">MGEEGLVDIPLSVESHPSEHGKEIDLDEKHPYMGAAASIPQEKKDSAGDEGDQYNSESPTQDSGEKITDQADNGEDSERKLAGDDQIDIFGQWSQKIFCPPSPFPQPAPPPGLATPRPNAPEEFHLSDLKVIVQPKEELDDKDVPIDGQGRREIKGWVAFFSRSSCRDCGAVRSFLREKSLPYIEINIDVFPSREKELIQRTGSAAVPKIFVNEKLLGGLEALNALRNSGEFDRTVREMARERCPETAPRAPIFGLDDEDVLAGRERTDEMAEIVRVLRQKVAISDRLVKITFVKKCFAGSELVEAIIHHLDCGRKKGVEVAKKLASKHFIHHIFRENEFEDANHQFYRFLEHDPIIPKCFNFRGSTNDNEPKPVTEVACRLTKLMTAILEAYASDDRRHLDYARISVSEEFRRYVNVVQDLQRVDVFTLSGNEKLTFFMNLYNAMIIHAIVRVNRQGIIDRRSAFFSDFHYMIGGSPYSLSSIKDGILRSNRRQPYSISKPFSTGDPRLELVPPKPNLLIHFGLCDGTRSSPIVRFFSTQGIEAELRHAAREFFHGGEAEVDLENRIVRLTGIIKWYSVDFGQDKEILKWILDYLDASKAGLLMHLLNDGGPIKIVYKKYDWSLYY</sequence>
<feature type="domain" description="DEP" evidence="2">
    <location>
        <begin position="278"/>
        <end position="352"/>
    </location>
</feature>
<keyword evidence="3" id="KW-1185">Reference proteome</keyword>
<evidence type="ECO:0000313" key="4">
    <source>
        <dbReference type="RefSeq" id="XP_010935460.1"/>
    </source>
</evidence>
<gene>
    <name evidence="4" type="primary">LOC105055376</name>
</gene>
<dbReference type="RefSeq" id="XP_010935460.1">
    <property type="nucleotide sequence ID" value="XM_010937158.3"/>
</dbReference>
<dbReference type="GO" id="GO:0035556">
    <property type="term" value="P:intracellular signal transduction"/>
    <property type="evidence" value="ECO:0007669"/>
    <property type="project" value="InterPro"/>
</dbReference>
<dbReference type="SUPFAM" id="SSF52833">
    <property type="entry name" value="Thioredoxin-like"/>
    <property type="match status" value="1"/>
</dbReference>
<dbReference type="SUPFAM" id="SSF46785">
    <property type="entry name" value="Winged helix' DNA-binding domain"/>
    <property type="match status" value="1"/>
</dbReference>
<dbReference type="Pfam" id="PF04784">
    <property type="entry name" value="DUF547"/>
    <property type="match status" value="1"/>
</dbReference>
<dbReference type="InterPro" id="IPR036388">
    <property type="entry name" value="WH-like_DNA-bd_sf"/>
</dbReference>